<evidence type="ECO:0000256" key="3">
    <source>
        <dbReference type="ARBA" id="ARBA00011738"/>
    </source>
</evidence>
<evidence type="ECO:0000256" key="7">
    <source>
        <dbReference type="PIRSR" id="PIRSR001235-1"/>
    </source>
</evidence>
<gene>
    <name evidence="9" type="ORF">KCTCHS21_47300</name>
</gene>
<evidence type="ECO:0000259" key="8">
    <source>
        <dbReference type="Pfam" id="PF07687"/>
    </source>
</evidence>
<dbReference type="Pfam" id="PF07687">
    <property type="entry name" value="M20_dimer"/>
    <property type="match status" value="1"/>
</dbReference>
<keyword evidence="4 7" id="KW-0479">Metal-binding</keyword>
<dbReference type="SUPFAM" id="SSF55031">
    <property type="entry name" value="Bacterial exopeptidase dimerisation domain"/>
    <property type="match status" value="1"/>
</dbReference>
<sequence length="413" mass="44359">MEARINRERLWHTLSELGLIGRSPTGGINRLSLDAQDLLARSHVHALMLEAGLSVRQDEAGNLIGRLEGDCIDAPAVITGSHIDTVTEAGKFDGALGVLAGIEVLRTVKELGVKHHCPLEVICFTDEEGVRFGIGYLGSRAMAGEWSPEWLKAKDKDGISLNEAMIQADIDPSLAERAARPAGSIRAYLELHIEQGRVLEDANLPCGLATAIYGYRWLLVKFKGHADHAGTTPMALRRDALLAAAEAVIAIEKLAIRSGGTATVGTLKLSPGAVNVIPDEVIFTIDYRHSSIQALTEMGQQMETTLESLAFRRGLTVEVSETDGATPVTCSEQLTSMLTEVCGSIGIKAMPMVCGAGHDAVAIHSLTEIGLILVRSKDGISHHREEWSSLEDCSDGADILLHSMLRVAQKVLK</sequence>
<dbReference type="InterPro" id="IPR002933">
    <property type="entry name" value="Peptidase_M20"/>
</dbReference>
<feature type="binding site" evidence="7">
    <location>
        <position position="382"/>
    </location>
    <ligand>
        <name>Zn(2+)</name>
        <dbReference type="ChEBI" id="CHEBI:29105"/>
        <label>2</label>
    </ligand>
</feature>
<keyword evidence="6" id="KW-0464">Manganese</keyword>
<comment type="cofactor">
    <cofactor evidence="7">
        <name>Zn(2+)</name>
        <dbReference type="ChEBI" id="CHEBI:29105"/>
    </cofactor>
    <text evidence="7">Binds 2 Zn(2+) ions per subunit.</text>
</comment>
<dbReference type="PIRSF" id="PIRSF001235">
    <property type="entry name" value="Amidase_carbamoylase"/>
    <property type="match status" value="1"/>
</dbReference>
<dbReference type="InterPro" id="IPR036264">
    <property type="entry name" value="Bact_exopeptidase_dim_dom"/>
</dbReference>
<dbReference type="Gene3D" id="3.30.70.360">
    <property type="match status" value="1"/>
</dbReference>
<proteinExistence type="inferred from homology"/>
<feature type="binding site" evidence="7">
    <location>
        <position position="128"/>
    </location>
    <ligand>
        <name>Zn(2+)</name>
        <dbReference type="ChEBI" id="CHEBI:29105"/>
        <label>2</label>
    </ligand>
</feature>
<dbReference type="Gene3D" id="3.40.630.10">
    <property type="entry name" value="Zn peptidases"/>
    <property type="match status" value="1"/>
</dbReference>
<dbReference type="Proteomes" id="UP000289856">
    <property type="component" value="Chromosome"/>
</dbReference>
<dbReference type="NCBIfam" id="TIGR01879">
    <property type="entry name" value="hydantase"/>
    <property type="match status" value="1"/>
</dbReference>
<feature type="binding site" evidence="7">
    <location>
        <position position="93"/>
    </location>
    <ligand>
        <name>Zn(2+)</name>
        <dbReference type="ChEBI" id="CHEBI:29105"/>
        <label>1</label>
    </ligand>
</feature>
<dbReference type="CDD" id="cd03884">
    <property type="entry name" value="M20_bAS"/>
    <property type="match status" value="1"/>
</dbReference>
<dbReference type="NCBIfam" id="NF006771">
    <property type="entry name" value="PRK09290.1-5"/>
    <property type="match status" value="1"/>
</dbReference>
<dbReference type="SUPFAM" id="SSF53187">
    <property type="entry name" value="Zn-dependent exopeptidases"/>
    <property type="match status" value="1"/>
</dbReference>
<dbReference type="InterPro" id="IPR011650">
    <property type="entry name" value="Peptidase_M20_dimer"/>
</dbReference>
<keyword evidence="7" id="KW-0862">Zinc</keyword>
<comment type="subunit">
    <text evidence="3">Homodimer.</text>
</comment>
<dbReference type="GO" id="GO:0046872">
    <property type="term" value="F:metal ion binding"/>
    <property type="evidence" value="ECO:0007669"/>
    <property type="project" value="UniProtKB-KW"/>
</dbReference>
<dbReference type="GO" id="GO:0016813">
    <property type="term" value="F:hydrolase activity, acting on carbon-nitrogen (but not peptide) bonds, in linear amidines"/>
    <property type="evidence" value="ECO:0007669"/>
    <property type="project" value="InterPro"/>
</dbReference>
<dbReference type="PANTHER" id="PTHR32494">
    <property type="entry name" value="ALLANTOATE DEIMINASE-RELATED"/>
    <property type="match status" value="1"/>
</dbReference>
<dbReference type="EMBL" id="AP019400">
    <property type="protein sequence ID" value="BBI35331.1"/>
    <property type="molecule type" value="Genomic_DNA"/>
</dbReference>
<name>A0A3T1DB32_9BACL</name>
<dbReference type="Pfam" id="PF01546">
    <property type="entry name" value="Peptidase_M20"/>
    <property type="match status" value="1"/>
</dbReference>
<evidence type="ECO:0000256" key="6">
    <source>
        <dbReference type="ARBA" id="ARBA00023211"/>
    </source>
</evidence>
<accession>A0A3T1DB32</accession>
<reference evidence="9 10" key="1">
    <citation type="submission" date="2019-01" db="EMBL/GenBank/DDBJ databases">
        <title>Complete genome sequence of Cohnella hallensis HS21 isolated from Korean fir (Abies koreana) rhizospheric soil.</title>
        <authorList>
            <person name="Jiang L."/>
            <person name="Kang S.W."/>
            <person name="Kim S."/>
            <person name="Jung J."/>
            <person name="Kim C.Y."/>
            <person name="Kim D.H."/>
            <person name="Kim S.W."/>
            <person name="Lee J."/>
        </authorList>
    </citation>
    <scope>NUCLEOTIDE SEQUENCE [LARGE SCALE GENOMIC DNA]</scope>
    <source>
        <strain evidence="9 10">HS21</strain>
    </source>
</reference>
<dbReference type="KEGG" id="cohn:KCTCHS21_47300"/>
<evidence type="ECO:0000256" key="5">
    <source>
        <dbReference type="ARBA" id="ARBA00022801"/>
    </source>
</evidence>
<feature type="binding site" evidence="7">
    <location>
        <position position="82"/>
    </location>
    <ligand>
        <name>Zn(2+)</name>
        <dbReference type="ChEBI" id="CHEBI:29105"/>
        <label>1</label>
    </ligand>
</feature>
<keyword evidence="5 9" id="KW-0378">Hydrolase</keyword>
<evidence type="ECO:0000313" key="10">
    <source>
        <dbReference type="Proteomes" id="UP000289856"/>
    </source>
</evidence>
<evidence type="ECO:0000256" key="1">
    <source>
        <dbReference type="ARBA" id="ARBA00001936"/>
    </source>
</evidence>
<evidence type="ECO:0000256" key="2">
    <source>
        <dbReference type="ARBA" id="ARBA00006153"/>
    </source>
</evidence>
<feature type="binding site" evidence="7">
    <location>
        <position position="192"/>
    </location>
    <ligand>
        <name>Zn(2+)</name>
        <dbReference type="ChEBI" id="CHEBI:29105"/>
        <label>1</label>
    </ligand>
</feature>
<comment type="cofactor">
    <cofactor evidence="1">
        <name>Mn(2+)</name>
        <dbReference type="ChEBI" id="CHEBI:29035"/>
    </cofactor>
</comment>
<feature type="binding site" evidence="7">
    <location>
        <position position="93"/>
    </location>
    <ligand>
        <name>Zn(2+)</name>
        <dbReference type="ChEBI" id="CHEBI:29105"/>
        <label>2</label>
    </ligand>
</feature>
<evidence type="ECO:0000313" key="9">
    <source>
        <dbReference type="EMBL" id="BBI35331.1"/>
    </source>
</evidence>
<protein>
    <submittedName>
        <fullName evidence="9">Zn-dependent hydrolase</fullName>
    </submittedName>
</protein>
<dbReference type="AlphaFoldDB" id="A0A3T1DB32"/>
<comment type="similarity">
    <text evidence="2">Belongs to the peptidase M20 family.</text>
</comment>
<keyword evidence="10" id="KW-1185">Reference proteome</keyword>
<feature type="domain" description="Peptidase M20 dimerisation" evidence="8">
    <location>
        <begin position="211"/>
        <end position="309"/>
    </location>
</feature>
<evidence type="ECO:0000256" key="4">
    <source>
        <dbReference type="ARBA" id="ARBA00022723"/>
    </source>
</evidence>
<dbReference type="PANTHER" id="PTHR32494:SF19">
    <property type="entry name" value="ALLANTOATE DEIMINASE-RELATED"/>
    <property type="match status" value="1"/>
</dbReference>
<organism evidence="9 10">
    <name type="scientific">Cohnella abietis</name>
    <dbReference type="NCBI Taxonomy" id="2507935"/>
    <lineage>
        <taxon>Bacteria</taxon>
        <taxon>Bacillati</taxon>
        <taxon>Bacillota</taxon>
        <taxon>Bacilli</taxon>
        <taxon>Bacillales</taxon>
        <taxon>Paenibacillaceae</taxon>
        <taxon>Cohnella</taxon>
    </lineage>
</organism>
<dbReference type="InterPro" id="IPR010158">
    <property type="entry name" value="Amidase_Cbmase"/>
</dbReference>